<sequence>MNVFVISIVVIVQRRGCYGNITMDVFAIVNVATMQLIADYEKKTQHRWCCSTQTIR</sequence>
<evidence type="ECO:0000313" key="2">
    <source>
        <dbReference type="Proteomes" id="UP001196873"/>
    </source>
</evidence>
<dbReference type="EMBL" id="JAHXRF010000002">
    <property type="protein sequence ID" value="MBW4864783.1"/>
    <property type="molecule type" value="Genomic_DNA"/>
</dbReference>
<dbReference type="RefSeq" id="WP_219427239.1">
    <property type="nucleotide sequence ID" value="NZ_JAHXRD010000002.1"/>
</dbReference>
<gene>
    <name evidence="1" type="ORF">KZY68_01855</name>
</gene>
<proteinExistence type="predicted"/>
<dbReference type="AlphaFoldDB" id="A0AAW4NSF7"/>
<dbReference type="Proteomes" id="UP001196873">
    <property type="component" value="Unassembled WGS sequence"/>
</dbReference>
<evidence type="ECO:0000313" key="1">
    <source>
        <dbReference type="EMBL" id="MBW4864783.1"/>
    </source>
</evidence>
<protein>
    <submittedName>
        <fullName evidence="1">Uncharacterized protein</fullName>
    </submittedName>
</protein>
<comment type="caution">
    <text evidence="1">The sequence shown here is derived from an EMBL/GenBank/DDBJ whole genome shotgun (WGS) entry which is preliminary data.</text>
</comment>
<reference evidence="1" key="1">
    <citation type="submission" date="2021-07" db="EMBL/GenBank/DDBJ databases">
        <title>Genomic diversity and antimicrobial resistance of Prevotella spp. isolated from chronic lung disease airways.</title>
        <authorList>
            <person name="Webb K.A."/>
            <person name="Olagoke O.S."/>
            <person name="Baird T."/>
            <person name="Neill J."/>
            <person name="Pham A."/>
            <person name="Wells T.J."/>
            <person name="Ramsay K.A."/>
            <person name="Bell S.C."/>
            <person name="Sarovich D.S."/>
            <person name="Price E.P."/>
        </authorList>
    </citation>
    <scope>NUCLEOTIDE SEQUENCE</scope>
    <source>
        <strain evidence="1">SCHI0047.S.3</strain>
    </source>
</reference>
<name>A0AAW4NSF7_9BACT</name>
<accession>A0AAW4NSF7</accession>
<organism evidence="1 2">
    <name type="scientific">Segatella salivae</name>
    <dbReference type="NCBI Taxonomy" id="228604"/>
    <lineage>
        <taxon>Bacteria</taxon>
        <taxon>Pseudomonadati</taxon>
        <taxon>Bacteroidota</taxon>
        <taxon>Bacteroidia</taxon>
        <taxon>Bacteroidales</taxon>
        <taxon>Prevotellaceae</taxon>
        <taxon>Segatella</taxon>
    </lineage>
</organism>